<name>A0ABQ2STJ7_9DEIO</name>
<evidence type="ECO:0000313" key="4">
    <source>
        <dbReference type="Proteomes" id="UP000620633"/>
    </source>
</evidence>
<feature type="region of interest" description="Disordered" evidence="1">
    <location>
        <begin position="255"/>
        <end position="275"/>
    </location>
</feature>
<dbReference type="Gene3D" id="3.20.20.105">
    <property type="entry name" value="Queuine tRNA-ribosyltransferase-like"/>
    <property type="match status" value="1"/>
</dbReference>
<organism evidence="3 4">
    <name type="scientific">Deinococcus knuensis</name>
    <dbReference type="NCBI Taxonomy" id="1837380"/>
    <lineage>
        <taxon>Bacteria</taxon>
        <taxon>Thermotogati</taxon>
        <taxon>Deinococcota</taxon>
        <taxon>Deinococci</taxon>
        <taxon>Deinococcales</taxon>
        <taxon>Deinococcaceae</taxon>
        <taxon>Deinococcus</taxon>
    </lineage>
</organism>
<proteinExistence type="predicted"/>
<feature type="domain" description="tRNA-guanine(15) transglycosylase-like" evidence="2">
    <location>
        <begin position="403"/>
        <end position="600"/>
    </location>
</feature>
<accession>A0ABQ2STJ7</accession>
<dbReference type="Proteomes" id="UP000620633">
    <property type="component" value="Unassembled WGS sequence"/>
</dbReference>
<sequence length="656" mass="73491">MTPANPTPPAPGTPVKLPSILVISSCTGAKLSKPAGQLTIDDFRQGPDHVQAREAELQPHVTSALRMYTGQQHVQVTQAFELLKHTKPLVHTLKIISAGYGLIPADRPIAPYETTFNDLGSRDIITWSRTLGIHRDLNDAIKGYDLVVFLLGEGYLKAAELPLDSTPDQTFLFLASGGSARNIPQHAAKQAVMTLGNKDARRFGYGLVGLKGFLFHQLARMIHDTPDILRDWHANPQAAIDALEHWQANRAAPTLLDLPTPEPTPAPTTPDAPTNPKFVPGIHRTNLGFNPHNLSSEEFYPKPQHTLTHKPRTRFTVVINNRDKLKITRDEHGNPLPTPRMDRIWKYIEGYGTPDGPRGYLTSLAYHNPNNEPLPETEEGNIYDCGAWSYKNEPYPILKKKDGPLTPESTMRLYEQAGARKGTDIIVSPDMMILDTDSPERAQEKIEVSLYFAREMMKLAQGHRLMAVTHGTFEQRHSMMEQYLEMGYTHIALGSLAIKSGRDPKFVYKCIEDALIYRKDFPKLYIHVLGVSSIGWVKKLTSLGIDSFDGSSMYMQAFTGGIFLRYLPVGERPLINFRIVDNSPWSNELPMCSCPSCAAMKKEGWDTRAQGGKKDMGERPYNGGNEANMGRAVHNINMYLRALNDIQYIFFNHRRS</sequence>
<dbReference type="SUPFAM" id="SSF51713">
    <property type="entry name" value="tRNA-guanine transglycosylase"/>
    <property type="match status" value="1"/>
</dbReference>
<keyword evidence="4" id="KW-1185">Reference proteome</keyword>
<dbReference type="InterPro" id="IPR002616">
    <property type="entry name" value="tRNA_ribo_trans-like"/>
</dbReference>
<dbReference type="RefSeq" id="WP_189103296.1">
    <property type="nucleotide sequence ID" value="NZ_BMQO01000021.1"/>
</dbReference>
<dbReference type="Pfam" id="PF01702">
    <property type="entry name" value="TGT"/>
    <property type="match status" value="1"/>
</dbReference>
<evidence type="ECO:0000256" key="1">
    <source>
        <dbReference type="SAM" id="MobiDB-lite"/>
    </source>
</evidence>
<evidence type="ECO:0000259" key="2">
    <source>
        <dbReference type="Pfam" id="PF01702"/>
    </source>
</evidence>
<protein>
    <recommendedName>
        <fullName evidence="2">tRNA-guanine(15) transglycosylase-like domain-containing protein</fullName>
    </recommendedName>
</protein>
<dbReference type="EMBL" id="BMQO01000021">
    <property type="protein sequence ID" value="GGS37579.1"/>
    <property type="molecule type" value="Genomic_DNA"/>
</dbReference>
<reference evidence="4" key="1">
    <citation type="journal article" date="2019" name="Int. J. Syst. Evol. Microbiol.">
        <title>The Global Catalogue of Microorganisms (GCM) 10K type strain sequencing project: providing services to taxonomists for standard genome sequencing and annotation.</title>
        <authorList>
            <consortium name="The Broad Institute Genomics Platform"/>
            <consortium name="The Broad Institute Genome Sequencing Center for Infectious Disease"/>
            <person name="Wu L."/>
            <person name="Ma J."/>
        </authorList>
    </citation>
    <scope>NUCLEOTIDE SEQUENCE [LARGE SCALE GENOMIC DNA]</scope>
    <source>
        <strain evidence="4">JCM 31406</strain>
    </source>
</reference>
<dbReference type="InterPro" id="IPR036511">
    <property type="entry name" value="TGT-like_sf"/>
</dbReference>
<evidence type="ECO:0000313" key="3">
    <source>
        <dbReference type="EMBL" id="GGS37579.1"/>
    </source>
</evidence>
<gene>
    <name evidence="3" type="ORF">GCM10008961_31430</name>
</gene>
<comment type="caution">
    <text evidence="3">The sequence shown here is derived from an EMBL/GenBank/DDBJ whole genome shotgun (WGS) entry which is preliminary data.</text>
</comment>
<feature type="compositionally biased region" description="Pro residues" evidence="1">
    <location>
        <begin position="260"/>
        <end position="270"/>
    </location>
</feature>